<reference evidence="19 20" key="1">
    <citation type="submission" date="2017-03" db="EMBL/GenBank/DDBJ databases">
        <title>Genome of the blue death feigning beetle - Asbolus verrucosus.</title>
        <authorList>
            <person name="Rider S.D."/>
        </authorList>
    </citation>
    <scope>NUCLEOTIDE SEQUENCE [LARGE SCALE GENOMIC DNA]</scope>
    <source>
        <strain evidence="19">Butters</strain>
        <tissue evidence="19">Head and leg muscle</tissue>
    </source>
</reference>
<keyword evidence="7 17" id="KW-0812">Transmembrane</keyword>
<keyword evidence="5" id="KW-0813">Transport</keyword>
<evidence type="ECO:0000256" key="12">
    <source>
        <dbReference type="ARBA" id="ARBA00023170"/>
    </source>
</evidence>
<dbReference type="InterPro" id="IPR019594">
    <property type="entry name" value="Glu/Gly-bd"/>
</dbReference>
<keyword evidence="14" id="KW-0539">Nucleus</keyword>
<keyword evidence="6" id="KW-1003">Cell membrane</keyword>
<evidence type="ECO:0000256" key="17">
    <source>
        <dbReference type="SAM" id="Phobius"/>
    </source>
</evidence>
<evidence type="ECO:0000256" key="7">
    <source>
        <dbReference type="ARBA" id="ARBA00022692"/>
    </source>
</evidence>
<keyword evidence="11 17" id="KW-0472">Membrane</keyword>
<keyword evidence="20" id="KW-1185">Reference proteome</keyword>
<gene>
    <name evidence="19" type="ORF">BDFB_006444</name>
</gene>
<dbReference type="Gene3D" id="3.40.190.10">
    <property type="entry name" value="Periplasmic binding protein-like II"/>
    <property type="match status" value="1"/>
</dbReference>
<dbReference type="CDD" id="cd11712">
    <property type="entry name" value="GINS_A_psf2"/>
    <property type="match status" value="1"/>
</dbReference>
<keyword evidence="16" id="KW-0407">Ion channel</keyword>
<evidence type="ECO:0000313" key="20">
    <source>
        <dbReference type="Proteomes" id="UP000292052"/>
    </source>
</evidence>
<evidence type="ECO:0000256" key="16">
    <source>
        <dbReference type="ARBA" id="ARBA00023303"/>
    </source>
</evidence>
<evidence type="ECO:0000256" key="14">
    <source>
        <dbReference type="ARBA" id="ARBA00023242"/>
    </source>
</evidence>
<evidence type="ECO:0000259" key="18">
    <source>
        <dbReference type="SMART" id="SM00918"/>
    </source>
</evidence>
<dbReference type="Gene3D" id="1.10.287.70">
    <property type="match status" value="1"/>
</dbReference>
<evidence type="ECO:0000256" key="1">
    <source>
        <dbReference type="ARBA" id="ARBA00004123"/>
    </source>
</evidence>
<proteinExistence type="inferred from homology"/>
<accession>A0A482W4P8</accession>
<dbReference type="EMBL" id="QDEB01028640">
    <property type="protein sequence ID" value="RZC40131.1"/>
    <property type="molecule type" value="Genomic_DNA"/>
</dbReference>
<dbReference type="GO" id="GO:0006260">
    <property type="term" value="P:DNA replication"/>
    <property type="evidence" value="ECO:0007669"/>
    <property type="project" value="UniProtKB-KW"/>
</dbReference>
<comment type="subcellular location">
    <subcellularLocation>
        <location evidence="2">Cell membrane</location>
        <topology evidence="2">Multi-pass membrane protein</topology>
    </subcellularLocation>
    <subcellularLocation>
        <location evidence="1">Nucleus</location>
    </subcellularLocation>
</comment>
<dbReference type="Pfam" id="PF05916">
    <property type="entry name" value="Sld5"/>
    <property type="match status" value="1"/>
</dbReference>
<dbReference type="GO" id="GO:0050906">
    <property type="term" value="P:detection of stimulus involved in sensory perception"/>
    <property type="evidence" value="ECO:0007669"/>
    <property type="project" value="UniProtKB-ARBA"/>
</dbReference>
<keyword evidence="10" id="KW-0406">Ion transport</keyword>
<keyword evidence="9 17" id="KW-1133">Transmembrane helix</keyword>
<feature type="domain" description="Ionotropic glutamate receptor L-glutamate and glycine-binding" evidence="18">
    <location>
        <begin position="213"/>
        <end position="273"/>
    </location>
</feature>
<organism evidence="19 20">
    <name type="scientific">Asbolus verrucosus</name>
    <name type="common">Desert ironclad beetle</name>
    <dbReference type="NCBI Taxonomy" id="1661398"/>
    <lineage>
        <taxon>Eukaryota</taxon>
        <taxon>Metazoa</taxon>
        <taxon>Ecdysozoa</taxon>
        <taxon>Arthropoda</taxon>
        <taxon>Hexapoda</taxon>
        <taxon>Insecta</taxon>
        <taxon>Pterygota</taxon>
        <taxon>Neoptera</taxon>
        <taxon>Endopterygota</taxon>
        <taxon>Coleoptera</taxon>
        <taxon>Polyphaga</taxon>
        <taxon>Cucujiformia</taxon>
        <taxon>Tenebrionidae</taxon>
        <taxon>Pimeliinae</taxon>
        <taxon>Asbolus</taxon>
    </lineage>
</organism>
<dbReference type="Pfam" id="PF25005">
    <property type="entry name" value="PSF2_N"/>
    <property type="match status" value="1"/>
</dbReference>
<dbReference type="SUPFAM" id="SSF53850">
    <property type="entry name" value="Periplasmic binding protein-like II"/>
    <property type="match status" value="1"/>
</dbReference>
<dbReference type="InterPro" id="IPR052192">
    <property type="entry name" value="Insect_Ionotropic_Sensory_Rcpt"/>
</dbReference>
<dbReference type="GO" id="GO:0005886">
    <property type="term" value="C:plasma membrane"/>
    <property type="evidence" value="ECO:0007669"/>
    <property type="project" value="UniProtKB-SubCell"/>
</dbReference>
<evidence type="ECO:0000256" key="2">
    <source>
        <dbReference type="ARBA" id="ARBA00004651"/>
    </source>
</evidence>
<dbReference type="Gene3D" id="3.40.5.50">
    <property type="match status" value="1"/>
</dbReference>
<evidence type="ECO:0000256" key="9">
    <source>
        <dbReference type="ARBA" id="ARBA00022989"/>
    </source>
</evidence>
<dbReference type="OrthoDB" id="5984008at2759"/>
<keyword evidence="12 19" id="KW-0675">Receptor</keyword>
<name>A0A482W4P8_ASBVE</name>
<dbReference type="CDD" id="cd21694">
    <property type="entry name" value="GINS_B_Psf2"/>
    <property type="match status" value="1"/>
</dbReference>
<feature type="transmembrane region" description="Helical" evidence="17">
    <location>
        <begin position="327"/>
        <end position="347"/>
    </location>
</feature>
<dbReference type="SUPFAM" id="SSF158573">
    <property type="entry name" value="GINS helical bundle-like"/>
    <property type="match status" value="1"/>
</dbReference>
<dbReference type="Gene3D" id="1.20.58.1020">
    <property type="match status" value="1"/>
</dbReference>
<dbReference type="Proteomes" id="UP000292052">
    <property type="component" value="Unassembled WGS sequence"/>
</dbReference>
<evidence type="ECO:0000256" key="6">
    <source>
        <dbReference type="ARBA" id="ARBA00022475"/>
    </source>
</evidence>
<dbReference type="InterPro" id="IPR001320">
    <property type="entry name" value="Iontro_rcpt_C"/>
</dbReference>
<evidence type="ECO:0000313" key="19">
    <source>
        <dbReference type="EMBL" id="RZC40131.1"/>
    </source>
</evidence>
<feature type="non-terminal residue" evidence="19">
    <location>
        <position position="846"/>
    </location>
</feature>
<evidence type="ECO:0000256" key="3">
    <source>
        <dbReference type="ARBA" id="ARBA00008685"/>
    </source>
</evidence>
<keyword evidence="15" id="KW-1071">Ligand-gated ion channel</keyword>
<dbReference type="Pfam" id="PF10613">
    <property type="entry name" value="Lig_chan-Glu_bd"/>
    <property type="match status" value="1"/>
</dbReference>
<comment type="similarity">
    <text evidence="4">Belongs to the GINS2/PSF2 family.</text>
</comment>
<evidence type="ECO:0000256" key="10">
    <source>
        <dbReference type="ARBA" id="ARBA00023065"/>
    </source>
</evidence>
<dbReference type="InterPro" id="IPR021151">
    <property type="entry name" value="GINS_A"/>
</dbReference>
<dbReference type="InterPro" id="IPR056784">
    <property type="entry name" value="PSF2_N"/>
</dbReference>
<feature type="transmembrane region" description="Helical" evidence="17">
    <location>
        <begin position="649"/>
        <end position="676"/>
    </location>
</feature>
<evidence type="ECO:0000256" key="11">
    <source>
        <dbReference type="ARBA" id="ARBA00023136"/>
    </source>
</evidence>
<dbReference type="GO" id="GO:0015276">
    <property type="term" value="F:ligand-gated monoatomic ion channel activity"/>
    <property type="evidence" value="ECO:0007669"/>
    <property type="project" value="InterPro"/>
</dbReference>
<protein>
    <submittedName>
        <fullName evidence="19">Glutamate receptor ionotropic, delta-2</fullName>
    </submittedName>
</protein>
<keyword evidence="13" id="KW-0325">Glycoprotein</keyword>
<evidence type="ECO:0000256" key="13">
    <source>
        <dbReference type="ARBA" id="ARBA00023180"/>
    </source>
</evidence>
<dbReference type="Pfam" id="PF00060">
    <property type="entry name" value="Lig_chan"/>
    <property type="match status" value="1"/>
</dbReference>
<dbReference type="SUPFAM" id="SSF160059">
    <property type="entry name" value="PriA/YqbF domain"/>
    <property type="match status" value="1"/>
</dbReference>
<comment type="similarity">
    <text evidence="3">Belongs to the glutamate-gated ion channel (TC 1.A.10.1) family.</text>
</comment>
<evidence type="ECO:0000256" key="8">
    <source>
        <dbReference type="ARBA" id="ARBA00022705"/>
    </source>
</evidence>
<dbReference type="PANTHER" id="PTHR42643">
    <property type="entry name" value="IONOTROPIC RECEPTOR 20A-RELATED"/>
    <property type="match status" value="1"/>
</dbReference>
<dbReference type="STRING" id="1661398.A0A482W4P8"/>
<evidence type="ECO:0000256" key="5">
    <source>
        <dbReference type="ARBA" id="ARBA00022448"/>
    </source>
</evidence>
<dbReference type="PANTHER" id="PTHR42643:SF35">
    <property type="entry name" value="IONOTROPIC RECEPTOR 68A, ISOFORM A"/>
    <property type="match status" value="1"/>
</dbReference>
<dbReference type="AlphaFoldDB" id="A0A482W4P8"/>
<evidence type="ECO:0000256" key="15">
    <source>
        <dbReference type="ARBA" id="ARBA00023286"/>
    </source>
</evidence>
<dbReference type="InterPro" id="IPR036224">
    <property type="entry name" value="GINS_bundle-like_dom_sf"/>
</dbReference>
<keyword evidence="8" id="KW-0235">DNA replication</keyword>
<dbReference type="FunFam" id="1.20.58.1020:FF:000001">
    <property type="entry name" value="DNA replication complex GINS protein PSF2"/>
    <property type="match status" value="1"/>
</dbReference>
<comment type="caution">
    <text evidence="19">The sequence shown here is derived from an EMBL/GenBank/DDBJ whole genome shotgun (WGS) entry which is preliminary data.</text>
</comment>
<dbReference type="GO" id="GO:0000228">
    <property type="term" value="C:nuclear chromosome"/>
    <property type="evidence" value="ECO:0007669"/>
    <property type="project" value="UniProtKB-ARBA"/>
</dbReference>
<dbReference type="SMART" id="SM00918">
    <property type="entry name" value="Lig_chan-Glu_bd"/>
    <property type="match status" value="1"/>
</dbReference>
<evidence type="ECO:0000256" key="4">
    <source>
        <dbReference type="ARBA" id="ARBA00010565"/>
    </source>
</evidence>
<sequence length="846" mass="97352">MVKNLLPYKCVVLMSDSVYGDVFTLSWYRRFGSFITYIVLNVDEFEDLVSPYEETQNALVTAKNEGCQMYVILLSNGLQVARLLRFGDRYRVINTRAKFVILYDNRLFEKHLFYLWKRIINVIFIRRYGGLKSGNDPKRMPWFEITTVPFPSQITSILVPKRLDIWTKSKFRKGTDLFRDKTSDLRNQTLKVAAFGHIPGTAKNSNSQRETVRAVIGNGSLSFSGAEVEILQTVSAAMNFKCEIYEPLNANVELWGGKQTTGKYTGLIGEMVSTHADIALGDLYYTPYILELMDLSVPYNTECLTFLTPESLTDNSWKTLILPFKPLMWAAVLICLLICGIVFYALARFHENINTIKEEKCQNVDIFNKKKKIITLSIYPEVEKFDSNVKYMKMKEQYIPPKHEGQASGLYQFSEPFNSVLYTYSMLLLVSLPKLPTGWSLRMLTGWYWLYCLLLVVSYRASMTAILARPTPRVIIDTLQELVNSRLPCGGWGDINREFFKSSLDSTTKLIGENFEIVNDSGEAVDRVAQGVFAFYENSYFLKEALVKRQLRFQTARSNLTSNRTQEMRDIAKEDRTLHIMTDCVIKMPISIGLQKNSPIKPRVDKYIRRVLEAGLIKKWLDDVMSPILNAEIQTTHEGTKAIMNMKKFFGALVTLFIGYFVAIVVLMIEITYFNYFVKKNPSYNKYTRTLHHVKKGDEPIHLISGDFGPFRASLPVKVPLWVAVNLKRQKKCRIQQPDWMDVDKLESIKSDEKTSRTFTKMPSEHYMVEVKLLLGCASDDIPRADEIRTIVKDIWDIRMSKLRSSVDLLVRNNGSYAAVDNLTLMEINSIRPILPHALDQIYRMK</sequence>